<gene>
    <name evidence="4" type="ORF">CCR75_000867</name>
</gene>
<dbReference type="GO" id="GO:0000407">
    <property type="term" value="C:phagophore assembly site"/>
    <property type="evidence" value="ECO:0007669"/>
    <property type="project" value="TreeGrafter"/>
</dbReference>
<dbReference type="PANTHER" id="PTHR13430:SF4">
    <property type="entry name" value="AUTOPHAGY-RELATED PROTEIN 13"/>
    <property type="match status" value="1"/>
</dbReference>
<dbReference type="InterPro" id="IPR036570">
    <property type="entry name" value="HORMA_dom_sf"/>
</dbReference>
<dbReference type="Proteomes" id="UP000294530">
    <property type="component" value="Unassembled WGS sequence"/>
</dbReference>
<dbReference type="KEGG" id="blac:94344644"/>
<dbReference type="GeneID" id="94344644"/>
<dbReference type="InterPro" id="IPR040182">
    <property type="entry name" value="ATG13"/>
</dbReference>
<dbReference type="Gene3D" id="3.30.900.10">
    <property type="entry name" value="HORMA domain"/>
    <property type="match status" value="1"/>
</dbReference>
<reference evidence="4 5" key="1">
    <citation type="journal article" date="2021" name="Genome Biol.">
        <title>AFLAP: assembly-free linkage analysis pipeline using k-mers from genome sequencing data.</title>
        <authorList>
            <person name="Fletcher K."/>
            <person name="Zhang L."/>
            <person name="Gil J."/>
            <person name="Han R."/>
            <person name="Cavanaugh K."/>
            <person name="Michelmore R."/>
        </authorList>
    </citation>
    <scope>NUCLEOTIDE SEQUENCE [LARGE SCALE GENOMIC DNA]</scope>
    <source>
        <strain evidence="4 5">SF5</strain>
    </source>
</reference>
<protein>
    <recommendedName>
        <fullName evidence="3">Autophagy-related protein 13 N-terminal domain-containing protein</fullName>
    </recommendedName>
</protein>
<feature type="compositionally biased region" description="Basic and acidic residues" evidence="2">
    <location>
        <begin position="436"/>
        <end position="446"/>
    </location>
</feature>
<evidence type="ECO:0000256" key="2">
    <source>
        <dbReference type="SAM" id="MobiDB-lite"/>
    </source>
</evidence>
<feature type="region of interest" description="Disordered" evidence="2">
    <location>
        <begin position="1"/>
        <end position="26"/>
    </location>
</feature>
<dbReference type="EMBL" id="SHOA02000019">
    <property type="protein sequence ID" value="TDH69992.1"/>
    <property type="molecule type" value="Genomic_DNA"/>
</dbReference>
<evidence type="ECO:0000313" key="5">
    <source>
        <dbReference type="Proteomes" id="UP000294530"/>
    </source>
</evidence>
<comment type="caution">
    <text evidence="4">The sequence shown here is derived from an EMBL/GenBank/DDBJ whole genome shotgun (WGS) entry which is preliminary data.</text>
</comment>
<feature type="domain" description="Autophagy-related protein 13 N-terminal" evidence="3">
    <location>
        <begin position="121"/>
        <end position="238"/>
    </location>
</feature>
<keyword evidence="5" id="KW-1185">Reference proteome</keyword>
<dbReference type="GO" id="GO:0034497">
    <property type="term" value="P:protein localization to phagophore assembly site"/>
    <property type="evidence" value="ECO:0007669"/>
    <property type="project" value="TreeGrafter"/>
</dbReference>
<dbReference type="GO" id="GO:0034727">
    <property type="term" value="P:piecemeal microautophagy of the nucleus"/>
    <property type="evidence" value="ECO:0007669"/>
    <property type="project" value="TreeGrafter"/>
</dbReference>
<dbReference type="AlphaFoldDB" id="A0A976IFI4"/>
<dbReference type="GO" id="GO:0005829">
    <property type="term" value="C:cytosol"/>
    <property type="evidence" value="ECO:0007669"/>
    <property type="project" value="TreeGrafter"/>
</dbReference>
<keyword evidence="1" id="KW-0072">Autophagy</keyword>
<dbReference type="RefSeq" id="XP_067819491.1">
    <property type="nucleotide sequence ID" value="XM_067958973.1"/>
</dbReference>
<evidence type="ECO:0000256" key="1">
    <source>
        <dbReference type="ARBA" id="ARBA00023006"/>
    </source>
</evidence>
<feature type="compositionally biased region" description="Low complexity" evidence="2">
    <location>
        <begin position="7"/>
        <end position="24"/>
    </location>
</feature>
<feature type="compositionally biased region" description="Low complexity" evidence="2">
    <location>
        <begin position="268"/>
        <end position="277"/>
    </location>
</feature>
<dbReference type="Pfam" id="PF10033">
    <property type="entry name" value="ATG13"/>
    <property type="match status" value="1"/>
</dbReference>
<sequence length="808" mass="88347">MLSSTDSMQSTQPSRSSSPQYPGPDYRYSAQNMRNIAVPPRSSTGRAKTEQVVLEFLYKVAELIIQSRVNFHAEPDLRRGSRRARFNLDIEEVPIVRDAMAAWKEDVTLPLAIDIYWDAGSHTILLERWSVTFVADGEHAFAYLSSTQDVIQQLKEVCKRISVLLRALFSFMRQLPAHRLFTQSYPSMLSYTLHGAVASDAVHAFETQRVATSSYSFMPITTPFGNLKVTAVYRRDCDPFTELRELAAPLRILQDDFIIQDYVPSSPEFASASAPVSRSTTVETPTREHEHRTGSFVPVNGPPPTSNYDKDALSSRRSSPRSIPVTTQQPFSHLNHDMDPQREEEVQLPIGMSRPMAIPRSNNKASIAIAANRATLQHAHSYGGEDDTHLLNAAANLNVAAAPYGYGNVAIAREREHTLSPSLAFQHRQQQLWEGHAAHHDTESRLHSSPSCLDEPPIHLLDSSSHGSTAYQCLSTPPRHPKTVALLRTTSPAVTHKPFLETHAAAGSFERFALDSVPPSHVQPHRLHSRKGSFSGAFVSECSTSTGGNESLVLLNEGTTDMSSTAKTETITTYSGSHVHPSTECLPPFTSSPPFQANPCELLSKSPGYAYAKSQLCSGSSTVPMFITTDRFQRSSETAKPVKSATMSTGEHCEFLPDFGHTGVAAWGISPDSPDSLSLALGSTGNSRDEEAAVESRDNFMDDLDALILPFAIHDGQLSAATTAGDSVSSGAGSSFSRLSGASVGNFLQQLKNAPRLSKSLSTLGPSMSPDEADNCIDTRQEMKASFSMFDEELAGFRNLREELTQML</sequence>
<feature type="region of interest" description="Disordered" evidence="2">
    <location>
        <begin position="268"/>
        <end position="336"/>
    </location>
</feature>
<dbReference type="OrthoDB" id="70161at2759"/>
<dbReference type="PANTHER" id="PTHR13430">
    <property type="match status" value="1"/>
</dbReference>
<evidence type="ECO:0000313" key="4">
    <source>
        <dbReference type="EMBL" id="TDH69992.1"/>
    </source>
</evidence>
<dbReference type="GO" id="GO:1990316">
    <property type="term" value="C:Atg1/ULK1 kinase complex"/>
    <property type="evidence" value="ECO:0007669"/>
    <property type="project" value="InterPro"/>
</dbReference>
<dbReference type="InterPro" id="IPR018731">
    <property type="entry name" value="Atg13_N"/>
</dbReference>
<feature type="region of interest" description="Disordered" evidence="2">
    <location>
        <begin position="435"/>
        <end position="459"/>
    </location>
</feature>
<accession>A0A976IFI4</accession>
<proteinExistence type="predicted"/>
<name>A0A976IFI4_BRELC</name>
<organism evidence="4 5">
    <name type="scientific">Bremia lactucae</name>
    <name type="common">Lettuce downy mildew</name>
    <dbReference type="NCBI Taxonomy" id="4779"/>
    <lineage>
        <taxon>Eukaryota</taxon>
        <taxon>Sar</taxon>
        <taxon>Stramenopiles</taxon>
        <taxon>Oomycota</taxon>
        <taxon>Peronosporomycetes</taxon>
        <taxon>Peronosporales</taxon>
        <taxon>Peronosporaceae</taxon>
        <taxon>Bremia</taxon>
    </lineage>
</organism>
<evidence type="ECO:0000259" key="3">
    <source>
        <dbReference type="Pfam" id="PF10033"/>
    </source>
</evidence>
<dbReference type="GO" id="GO:0000423">
    <property type="term" value="P:mitophagy"/>
    <property type="evidence" value="ECO:0007669"/>
    <property type="project" value="TreeGrafter"/>
</dbReference>